<dbReference type="Proteomes" id="UP001501710">
    <property type="component" value="Unassembled WGS sequence"/>
</dbReference>
<feature type="region of interest" description="Disordered" evidence="1">
    <location>
        <begin position="17"/>
        <end position="40"/>
    </location>
</feature>
<dbReference type="EMBL" id="BAABAS010000005">
    <property type="protein sequence ID" value="GAA4229091.1"/>
    <property type="molecule type" value="Genomic_DNA"/>
</dbReference>
<proteinExistence type="predicted"/>
<gene>
    <name evidence="2" type="ORF">GCM10022254_20770</name>
</gene>
<name>A0ABP8BWY6_9ACTN</name>
<sequence>MGTLLLERPLSRWCRRAGNGRRGEREMTAERGAAGREPTPAALRAATARGLQEQFPGVRVWYGEATGSWWAMVQVRSGPRLLEAPTPQELRDEIMSLRSRG</sequence>
<keyword evidence="3" id="KW-1185">Reference proteome</keyword>
<evidence type="ECO:0000313" key="2">
    <source>
        <dbReference type="EMBL" id="GAA4229091.1"/>
    </source>
</evidence>
<reference evidence="3" key="1">
    <citation type="journal article" date="2019" name="Int. J. Syst. Evol. Microbiol.">
        <title>The Global Catalogue of Microorganisms (GCM) 10K type strain sequencing project: providing services to taxonomists for standard genome sequencing and annotation.</title>
        <authorList>
            <consortium name="The Broad Institute Genomics Platform"/>
            <consortium name="The Broad Institute Genome Sequencing Center for Infectious Disease"/>
            <person name="Wu L."/>
            <person name="Ma J."/>
        </authorList>
    </citation>
    <scope>NUCLEOTIDE SEQUENCE [LARGE SCALE GENOMIC DNA]</scope>
    <source>
        <strain evidence="3">JCM 17440</strain>
    </source>
</reference>
<organism evidence="2 3">
    <name type="scientific">Actinomadura meridiana</name>
    <dbReference type="NCBI Taxonomy" id="559626"/>
    <lineage>
        <taxon>Bacteria</taxon>
        <taxon>Bacillati</taxon>
        <taxon>Actinomycetota</taxon>
        <taxon>Actinomycetes</taxon>
        <taxon>Streptosporangiales</taxon>
        <taxon>Thermomonosporaceae</taxon>
        <taxon>Actinomadura</taxon>
    </lineage>
</organism>
<evidence type="ECO:0000256" key="1">
    <source>
        <dbReference type="SAM" id="MobiDB-lite"/>
    </source>
</evidence>
<protein>
    <submittedName>
        <fullName evidence="2">Uncharacterized protein</fullName>
    </submittedName>
</protein>
<comment type="caution">
    <text evidence="2">The sequence shown here is derived from an EMBL/GenBank/DDBJ whole genome shotgun (WGS) entry which is preliminary data.</text>
</comment>
<accession>A0ABP8BWY6</accession>
<evidence type="ECO:0000313" key="3">
    <source>
        <dbReference type="Proteomes" id="UP001501710"/>
    </source>
</evidence>